<protein>
    <submittedName>
        <fullName evidence="2">Cbb3-type cytochrome oxidase assembly protein CcoS</fullName>
    </submittedName>
</protein>
<keyword evidence="1" id="KW-1133">Transmembrane helix</keyword>
<name>A0A937FD70_9BACT</name>
<dbReference type="RefSeq" id="WP_202246054.1">
    <property type="nucleotide sequence ID" value="NZ_JAESIY010000011.1"/>
</dbReference>
<sequence length="62" mass="6996">MSVIFVLILVSMVVAGGFLSLFIWAVKSGQFDDTMTPSMRVLFDDKKKKKMKQQANLEENPS</sequence>
<comment type="caution">
    <text evidence="2">The sequence shown here is derived from an EMBL/GenBank/DDBJ whole genome shotgun (WGS) entry which is preliminary data.</text>
</comment>
<dbReference type="Pfam" id="PF03597">
    <property type="entry name" value="FixS"/>
    <property type="match status" value="1"/>
</dbReference>
<keyword evidence="1" id="KW-0812">Transmembrane</keyword>
<evidence type="ECO:0000256" key="1">
    <source>
        <dbReference type="SAM" id="Phobius"/>
    </source>
</evidence>
<keyword evidence="3" id="KW-1185">Reference proteome</keyword>
<dbReference type="Proteomes" id="UP000659388">
    <property type="component" value="Unassembled WGS sequence"/>
</dbReference>
<keyword evidence="1" id="KW-0472">Membrane</keyword>
<gene>
    <name evidence="2" type="primary">ccoS</name>
    <name evidence="2" type="ORF">JL102_19075</name>
</gene>
<accession>A0A937FD70</accession>
<reference evidence="2" key="1">
    <citation type="submission" date="2021-01" db="EMBL/GenBank/DDBJ databases">
        <title>Fulvivirga kasyanovii gen. nov., sp nov., a novel member of the phylum Bacteroidetes isolated from seawater in a mussel farm.</title>
        <authorList>
            <person name="Zhao L.-H."/>
            <person name="Wang Z.-J."/>
        </authorList>
    </citation>
    <scope>NUCLEOTIDE SEQUENCE</scope>
    <source>
        <strain evidence="2">2943</strain>
    </source>
</reference>
<feature type="transmembrane region" description="Helical" evidence="1">
    <location>
        <begin position="6"/>
        <end position="26"/>
    </location>
</feature>
<dbReference type="PANTHER" id="PTHR41532">
    <property type="entry name" value="FIXS PROTEIN"/>
    <property type="match status" value="1"/>
</dbReference>
<dbReference type="EMBL" id="JAESIY010000011">
    <property type="protein sequence ID" value="MBL3658263.1"/>
    <property type="molecule type" value="Genomic_DNA"/>
</dbReference>
<dbReference type="NCBIfam" id="TIGR00847">
    <property type="entry name" value="ccoS"/>
    <property type="match status" value="1"/>
</dbReference>
<dbReference type="InterPro" id="IPR004714">
    <property type="entry name" value="Cyt_oxidase_maturation_cbb3"/>
</dbReference>
<proteinExistence type="predicted"/>
<evidence type="ECO:0000313" key="2">
    <source>
        <dbReference type="EMBL" id="MBL3658263.1"/>
    </source>
</evidence>
<evidence type="ECO:0000313" key="3">
    <source>
        <dbReference type="Proteomes" id="UP000659388"/>
    </source>
</evidence>
<dbReference type="AlphaFoldDB" id="A0A937FD70"/>
<organism evidence="2 3">
    <name type="scientific">Fulvivirga sediminis</name>
    <dbReference type="NCBI Taxonomy" id="2803949"/>
    <lineage>
        <taxon>Bacteria</taxon>
        <taxon>Pseudomonadati</taxon>
        <taxon>Bacteroidota</taxon>
        <taxon>Cytophagia</taxon>
        <taxon>Cytophagales</taxon>
        <taxon>Fulvivirgaceae</taxon>
        <taxon>Fulvivirga</taxon>
    </lineage>
</organism>
<dbReference type="PANTHER" id="PTHR41532:SF1">
    <property type="entry name" value="FIXS PROTEIN"/>
    <property type="match status" value="1"/>
</dbReference>